<feature type="transmembrane region" description="Helical" evidence="1">
    <location>
        <begin position="12"/>
        <end position="37"/>
    </location>
</feature>
<gene>
    <name evidence="2" type="ORF">MG293_014228</name>
</gene>
<protein>
    <submittedName>
        <fullName evidence="2">Uncharacterized protein</fullName>
    </submittedName>
</protein>
<evidence type="ECO:0000256" key="1">
    <source>
        <dbReference type="SAM" id="Phobius"/>
    </source>
</evidence>
<accession>A0AAD4Y723</accession>
<comment type="caution">
    <text evidence="2">The sequence shown here is derived from an EMBL/GenBank/DDBJ whole genome shotgun (WGS) entry which is preliminary data.</text>
</comment>
<proteinExistence type="predicted"/>
<dbReference type="Proteomes" id="UP001214576">
    <property type="component" value="Unassembled WGS sequence"/>
</dbReference>
<keyword evidence="1" id="KW-0812">Transmembrane</keyword>
<sequence length="123" mass="13790">MTILELKAHVTGVWGFFYFLPLSSHPSFLFVVFVQWLSRVQLFATPWTLACQAPLSSTVLWTLLKFMFIQLVMLSNHLILCCPFSFCLQFFSASGFFPVSQLFASDAQSIGALASVLPMNIQG</sequence>
<keyword evidence="3" id="KW-1185">Reference proteome</keyword>
<evidence type="ECO:0000313" key="2">
    <source>
        <dbReference type="EMBL" id="KAI4535901.1"/>
    </source>
</evidence>
<feature type="transmembrane region" description="Helical" evidence="1">
    <location>
        <begin position="71"/>
        <end position="91"/>
    </location>
</feature>
<keyword evidence="1" id="KW-1133">Transmembrane helix</keyword>
<dbReference type="AlphaFoldDB" id="A0AAD4Y723"/>
<keyword evidence="1" id="KW-0472">Membrane</keyword>
<evidence type="ECO:0000313" key="3">
    <source>
        <dbReference type="Proteomes" id="UP001214576"/>
    </source>
</evidence>
<organism evidence="2 3">
    <name type="scientific">Ovis ammon polii</name>
    <dbReference type="NCBI Taxonomy" id="230172"/>
    <lineage>
        <taxon>Eukaryota</taxon>
        <taxon>Metazoa</taxon>
        <taxon>Chordata</taxon>
        <taxon>Craniata</taxon>
        <taxon>Vertebrata</taxon>
        <taxon>Euteleostomi</taxon>
        <taxon>Mammalia</taxon>
        <taxon>Eutheria</taxon>
        <taxon>Laurasiatheria</taxon>
        <taxon>Artiodactyla</taxon>
        <taxon>Ruminantia</taxon>
        <taxon>Pecora</taxon>
        <taxon>Bovidae</taxon>
        <taxon>Caprinae</taxon>
        <taxon>Ovis</taxon>
    </lineage>
</organism>
<name>A0AAD4Y723_OVIAM</name>
<reference evidence="2" key="1">
    <citation type="submission" date="2022-03" db="EMBL/GenBank/DDBJ databases">
        <title>Genomic analyses of argali, domestic sheep and their hybrids provide insights into chromosomal evolution, heterosis and genetic basis of agronomic traits.</title>
        <authorList>
            <person name="Li M."/>
        </authorList>
    </citation>
    <scope>NUCLEOTIDE SEQUENCE</scope>
    <source>
        <strain evidence="2">CAU-MHL-2022a</strain>
        <tissue evidence="2">Skin</tissue>
    </source>
</reference>
<dbReference type="EMBL" id="JAKZEL010000017">
    <property type="protein sequence ID" value="KAI4535901.1"/>
    <property type="molecule type" value="Genomic_DNA"/>
</dbReference>